<feature type="non-terminal residue" evidence="1">
    <location>
        <position position="35"/>
    </location>
</feature>
<organism evidence="1 2">
    <name type="scientific">Heterotrigona itama</name>
    <dbReference type="NCBI Taxonomy" id="395501"/>
    <lineage>
        <taxon>Eukaryota</taxon>
        <taxon>Metazoa</taxon>
        <taxon>Ecdysozoa</taxon>
        <taxon>Arthropoda</taxon>
        <taxon>Hexapoda</taxon>
        <taxon>Insecta</taxon>
        <taxon>Pterygota</taxon>
        <taxon>Neoptera</taxon>
        <taxon>Endopterygota</taxon>
        <taxon>Hymenoptera</taxon>
        <taxon>Apocrita</taxon>
        <taxon>Aculeata</taxon>
        <taxon>Apoidea</taxon>
        <taxon>Anthophila</taxon>
        <taxon>Apidae</taxon>
        <taxon>Heterotrigona</taxon>
    </lineage>
</organism>
<evidence type="ECO:0000313" key="2">
    <source>
        <dbReference type="Proteomes" id="UP000752696"/>
    </source>
</evidence>
<name>A0A6V7H6L5_9HYME</name>
<proteinExistence type="predicted"/>
<dbReference type="AlphaFoldDB" id="A0A6V7H6L5"/>
<dbReference type="Proteomes" id="UP000752696">
    <property type="component" value="Unassembled WGS sequence"/>
</dbReference>
<dbReference type="EMBL" id="CAJDYZ010008583">
    <property type="protein sequence ID" value="CAD1475547.1"/>
    <property type="molecule type" value="Genomic_DNA"/>
</dbReference>
<keyword evidence="2" id="KW-1185">Reference proteome</keyword>
<feature type="non-terminal residue" evidence="1">
    <location>
        <position position="1"/>
    </location>
</feature>
<accession>A0A6V7H6L5</accession>
<comment type="caution">
    <text evidence="1">The sequence shown here is derived from an EMBL/GenBank/DDBJ whole genome shotgun (WGS) entry which is preliminary data.</text>
</comment>
<sequence>AVLLEKEIERECGNQIGKLDQQNFVIIFQGDSSVN</sequence>
<evidence type="ECO:0000313" key="1">
    <source>
        <dbReference type="EMBL" id="CAD1475547.1"/>
    </source>
</evidence>
<reference evidence="1" key="1">
    <citation type="submission" date="2020-07" db="EMBL/GenBank/DDBJ databases">
        <authorList>
            <person name="Nazaruddin N."/>
        </authorList>
    </citation>
    <scope>NUCLEOTIDE SEQUENCE</scope>
</reference>
<gene>
    <name evidence="1" type="ORF">MHI_LOCUS581114</name>
</gene>
<protein>
    <submittedName>
        <fullName evidence="1">Uncharacterized protein</fullName>
    </submittedName>
</protein>